<reference evidence="4" key="1">
    <citation type="submission" date="2016-11" db="EMBL/GenBank/DDBJ databases">
        <authorList>
            <person name="Varghese N."/>
            <person name="Submissions S."/>
        </authorList>
    </citation>
    <scope>NUCLEOTIDE SEQUENCE [LARGE SCALE GENOMIC DNA]</scope>
    <source>
        <strain evidence="4">DSM 22212</strain>
    </source>
</reference>
<evidence type="ECO:0000256" key="1">
    <source>
        <dbReference type="SAM" id="MobiDB-lite"/>
    </source>
</evidence>
<proteinExistence type="predicted"/>
<name>A0A1M6UFA7_9BACT</name>
<dbReference type="GO" id="GO:0003676">
    <property type="term" value="F:nucleic acid binding"/>
    <property type="evidence" value="ECO:0007669"/>
    <property type="project" value="InterPro"/>
</dbReference>
<dbReference type="GO" id="GO:0032259">
    <property type="term" value="P:methylation"/>
    <property type="evidence" value="ECO:0007669"/>
    <property type="project" value="UniProtKB-KW"/>
</dbReference>
<accession>A0A1M6UFA7</accession>
<dbReference type="SUPFAM" id="SSF53335">
    <property type="entry name" value="S-adenosyl-L-methionine-dependent methyltransferases"/>
    <property type="match status" value="1"/>
</dbReference>
<keyword evidence="4" id="KW-1185">Reference proteome</keyword>
<protein>
    <submittedName>
        <fullName evidence="3">Adenine-specific DNA methylase, contains a Zn-ribbon domain</fullName>
    </submittedName>
</protein>
<feature type="region of interest" description="Disordered" evidence="1">
    <location>
        <begin position="184"/>
        <end position="207"/>
    </location>
</feature>
<dbReference type="RefSeq" id="WP_072715521.1">
    <property type="nucleotide sequence ID" value="NZ_FRAU01000005.1"/>
</dbReference>
<dbReference type="Proteomes" id="UP000185812">
    <property type="component" value="Unassembled WGS sequence"/>
</dbReference>
<keyword evidence="3" id="KW-0489">Methyltransferase</keyword>
<gene>
    <name evidence="3" type="ORF">SAMN04488087_1679</name>
</gene>
<dbReference type="GO" id="GO:0008168">
    <property type="term" value="F:methyltransferase activity"/>
    <property type="evidence" value="ECO:0007669"/>
    <property type="project" value="UniProtKB-KW"/>
</dbReference>
<dbReference type="EMBL" id="FRAU01000005">
    <property type="protein sequence ID" value="SHK67823.1"/>
    <property type="molecule type" value="Genomic_DNA"/>
</dbReference>
<evidence type="ECO:0000313" key="4">
    <source>
        <dbReference type="Proteomes" id="UP000185812"/>
    </source>
</evidence>
<dbReference type="AlphaFoldDB" id="A0A1M6UFA7"/>
<dbReference type="Pfam" id="PF06634">
    <property type="entry name" value="DUF1156"/>
    <property type="match status" value="1"/>
</dbReference>
<dbReference type="PROSITE" id="PS00092">
    <property type="entry name" value="N6_MTASE"/>
    <property type="match status" value="1"/>
</dbReference>
<organism evidence="3 4">
    <name type="scientific">Rhodothermus profundi</name>
    <dbReference type="NCBI Taxonomy" id="633813"/>
    <lineage>
        <taxon>Bacteria</taxon>
        <taxon>Pseudomonadati</taxon>
        <taxon>Rhodothermota</taxon>
        <taxon>Rhodothermia</taxon>
        <taxon>Rhodothermales</taxon>
        <taxon>Rhodothermaceae</taxon>
        <taxon>Rhodothermus</taxon>
    </lineage>
</organism>
<dbReference type="InterPro" id="IPR002052">
    <property type="entry name" value="DNA_methylase_N6_adenine_CS"/>
</dbReference>
<dbReference type="STRING" id="633813.SAMN04488087_1679"/>
<dbReference type="InterPro" id="IPR029063">
    <property type="entry name" value="SAM-dependent_MTases_sf"/>
</dbReference>
<feature type="domain" description="DUF1156" evidence="2">
    <location>
        <begin position="12"/>
        <end position="70"/>
    </location>
</feature>
<keyword evidence="3" id="KW-0808">Transferase</keyword>
<dbReference type="Gene3D" id="3.40.50.150">
    <property type="entry name" value="Vaccinia Virus protein VP39"/>
    <property type="match status" value="2"/>
</dbReference>
<evidence type="ECO:0000313" key="3">
    <source>
        <dbReference type="EMBL" id="SHK67823.1"/>
    </source>
</evidence>
<sequence length="980" mass="110693">MTHDRRLIEETFPVREVSAESAREKNIRHGHISTLHIWWARRPLASSRATAYAALVPPPETPEEWQKQRQFIIDLSKWENSLNPHILEKARRDIYQAHAEHLSAELGRPVTMDDIEAGRVPPPRVLDPFAGGGAIPLEALRLGCETYANDYNPVAVLILKATLEYPQKYGRLFEGMPADLLAQDEAAPNDDGPQMGLGLEPEPSPTSVPPDFNPLLAAVKKWGTWVLEEARKELAAFYRSPDPDETIVGYIWARTLPCQNPSCGAEIPLMRQFWLAKKKDREIALRPVVRDGRVEFEIVARGKRRGNPAGRPYAPWPEGFDPKRGTVSQAVVTCPVCGAVMDAKTTRRLFQEGQSGQRMVAVVVTRGEGRGRRGGGKQYRLPTEADLAAYAATERALAEKRERLMLEWGMDPVPTEPIMPTPSNTMGGTNRVLNYKMKNWSDLFNARQKLALITFAEKVRQAYEGVRGEGLGVRSEERGVREDFARAVATYLAFVLNKLSTHLCSLTRWRADALSFERAFDRQALPMVWDFGEVNPFSGSRGQWDMEGILEVIQHLSLTPHPPTLTPHTSHASATRLPYPDNHFDAVLTDPPYYDNVPYSYLSDFFYVWLKRTVGHLYPDLFATPLTPKGEEIVAYSHGKGGLEEGKQRFETMLSQAFREIHRVLKPDGIAVIVYAYKTTVGWETVINALLDSGLVVSGAWPLSTEMQARMNAQETASLASSIYIVARKVARKATGFYNEVREELRRHLDRKLQRLWEEGIGGADFFIAAIGSAIEVFGKYEKIMDYEGNIIRADRLLEEVRTLATDFAVRQILHNGFAGEIDSMTRFYVLWRWNFGEARAPFDEARKLAQSCGIDLAQEWNRRGTFIKKEQEFVRVLGPHQRHIEDLRVEATHASPLIDTLHRALRHWEAGEQQEMVQLLASTGYGASEVFYRVAQAISETLPIASKEKKLLDGFLAGRERVRQAVRESGRQGRLFDEI</sequence>
<dbReference type="CDD" id="cd02440">
    <property type="entry name" value="AdoMet_MTases"/>
    <property type="match status" value="1"/>
</dbReference>
<evidence type="ECO:0000259" key="2">
    <source>
        <dbReference type="Pfam" id="PF06634"/>
    </source>
</evidence>
<dbReference type="InterPro" id="IPR009537">
    <property type="entry name" value="DUF1156"/>
</dbReference>
<dbReference type="OrthoDB" id="9800801at2"/>